<accession>A0A437AC80</accession>
<dbReference type="Gene3D" id="1.20.200.10">
    <property type="entry name" value="Fumarase/aspartase (Central domain)"/>
    <property type="match status" value="1"/>
</dbReference>
<dbReference type="SUPFAM" id="SSF48557">
    <property type="entry name" value="L-aspartase-like"/>
    <property type="match status" value="1"/>
</dbReference>
<gene>
    <name evidence="1" type="ORF">DFL_002864</name>
</gene>
<dbReference type="InterPro" id="IPR008948">
    <property type="entry name" value="L-Aspartase-like"/>
</dbReference>
<dbReference type="RefSeq" id="XP_067494232.1">
    <property type="nucleotide sequence ID" value="XM_067631713.1"/>
</dbReference>
<organism evidence="1 2">
    <name type="scientific">Arthrobotrys flagrans</name>
    <name type="common">Nematode-trapping fungus</name>
    <name type="synonym">Trichothecium flagrans</name>
    <dbReference type="NCBI Taxonomy" id="97331"/>
    <lineage>
        <taxon>Eukaryota</taxon>
        <taxon>Fungi</taxon>
        <taxon>Dikarya</taxon>
        <taxon>Ascomycota</taxon>
        <taxon>Pezizomycotina</taxon>
        <taxon>Orbiliomycetes</taxon>
        <taxon>Orbiliales</taxon>
        <taxon>Orbiliaceae</taxon>
        <taxon>Arthrobotrys</taxon>
    </lineage>
</organism>
<keyword evidence="2" id="KW-1185">Reference proteome</keyword>
<dbReference type="InterPro" id="IPR001106">
    <property type="entry name" value="Aromatic_Lyase"/>
</dbReference>
<name>A0A437AC80_ARTFL</name>
<sequence>MEKTPGALQMMGKLLFSYSSELINLDLSKGLPPSLVADEPSLSFAMKRVDINMEAYLTELGWLTHSVTPHVQSVEMHNQPINSLALISVRCTTQAIECSRIYLPTDGNTIQDDAAEVFRWRVGHRVILGGSSKLLYRFVRKELNTPFHCGLVEHPTVKGDDVPNRPRKTIGSWISIIIDAIVDGRIQAPPRDAYTGTLQNGDAGKLRNGVGNVQKSETGRIKNRVDSRPV</sequence>
<dbReference type="GO" id="GO:0003824">
    <property type="term" value="F:catalytic activity"/>
    <property type="evidence" value="ECO:0007669"/>
    <property type="project" value="InterPro"/>
</dbReference>
<dbReference type="Pfam" id="PF00221">
    <property type="entry name" value="Lyase_aromatic"/>
    <property type="match status" value="1"/>
</dbReference>
<dbReference type="EMBL" id="SAEB01000003">
    <property type="protein sequence ID" value="RVD88688.1"/>
    <property type="molecule type" value="Genomic_DNA"/>
</dbReference>
<dbReference type="GeneID" id="93585175"/>
<dbReference type="OrthoDB" id="10051290at2759"/>
<evidence type="ECO:0000313" key="2">
    <source>
        <dbReference type="Proteomes" id="UP000283090"/>
    </source>
</evidence>
<dbReference type="VEuPathDB" id="FungiDB:DFL_002864"/>
<dbReference type="Proteomes" id="UP000283090">
    <property type="component" value="Unassembled WGS sequence"/>
</dbReference>
<dbReference type="STRING" id="97331.A0A437AC80"/>
<protein>
    <submittedName>
        <fullName evidence="1">Uncharacterized protein</fullName>
    </submittedName>
</protein>
<comment type="caution">
    <text evidence="1">The sequence shown here is derived from an EMBL/GenBank/DDBJ whole genome shotgun (WGS) entry which is preliminary data.</text>
</comment>
<dbReference type="AlphaFoldDB" id="A0A437AC80"/>
<reference evidence="1 2" key="1">
    <citation type="submission" date="2019-01" db="EMBL/GenBank/DDBJ databases">
        <title>Intercellular communication is required for trap formation in the nematode-trapping fungus Duddingtonia flagrans.</title>
        <authorList>
            <person name="Youssar L."/>
            <person name="Wernet V."/>
            <person name="Hensel N."/>
            <person name="Hildebrandt H.-G."/>
            <person name="Fischer R."/>
        </authorList>
    </citation>
    <scope>NUCLEOTIDE SEQUENCE [LARGE SCALE GENOMIC DNA]</scope>
    <source>
        <strain evidence="1 2">CBS H-5679</strain>
    </source>
</reference>
<dbReference type="PANTHER" id="PTHR10362">
    <property type="entry name" value="HISTIDINE AMMONIA-LYASE"/>
    <property type="match status" value="1"/>
</dbReference>
<evidence type="ECO:0000313" key="1">
    <source>
        <dbReference type="EMBL" id="RVD88688.1"/>
    </source>
</evidence>
<proteinExistence type="predicted"/>